<evidence type="ECO:0000313" key="3">
    <source>
        <dbReference type="EMBL" id="TWU25113.1"/>
    </source>
</evidence>
<dbReference type="RefSeq" id="WP_231612140.1">
    <property type="nucleotide sequence ID" value="NZ_SJPT01000002.1"/>
</dbReference>
<keyword evidence="2" id="KW-0732">Signal</keyword>
<reference evidence="3 4" key="1">
    <citation type="submission" date="2019-02" db="EMBL/GenBank/DDBJ databases">
        <title>Deep-cultivation of Planctomycetes and their phenomic and genomic characterization uncovers novel biology.</title>
        <authorList>
            <person name="Wiegand S."/>
            <person name="Jogler M."/>
            <person name="Boedeker C."/>
            <person name="Pinto D."/>
            <person name="Vollmers J."/>
            <person name="Rivas-Marin E."/>
            <person name="Kohn T."/>
            <person name="Peeters S.H."/>
            <person name="Heuer A."/>
            <person name="Rast P."/>
            <person name="Oberbeckmann S."/>
            <person name="Bunk B."/>
            <person name="Jeske O."/>
            <person name="Meyerdierks A."/>
            <person name="Storesund J.E."/>
            <person name="Kallscheuer N."/>
            <person name="Luecker S."/>
            <person name="Lage O.M."/>
            <person name="Pohl T."/>
            <person name="Merkel B.J."/>
            <person name="Hornburger P."/>
            <person name="Mueller R.-W."/>
            <person name="Bruemmer F."/>
            <person name="Labrenz M."/>
            <person name="Spormann A.M."/>
            <person name="Op Den Camp H."/>
            <person name="Overmann J."/>
            <person name="Amann R."/>
            <person name="Jetten M.S.M."/>
            <person name="Mascher T."/>
            <person name="Medema M.H."/>
            <person name="Devos D.P."/>
            <person name="Kaster A.-K."/>
            <person name="Ovreas L."/>
            <person name="Rohde M."/>
            <person name="Galperin M.Y."/>
            <person name="Jogler C."/>
        </authorList>
    </citation>
    <scope>NUCLEOTIDE SEQUENCE [LARGE SCALE GENOMIC DNA]</scope>
    <source>
        <strain evidence="3 4">Pla52o</strain>
    </source>
</reference>
<evidence type="ECO:0000313" key="4">
    <source>
        <dbReference type="Proteomes" id="UP000316304"/>
    </source>
</evidence>
<feature type="region of interest" description="Disordered" evidence="1">
    <location>
        <begin position="73"/>
        <end position="98"/>
    </location>
</feature>
<feature type="signal peptide" evidence="2">
    <location>
        <begin position="1"/>
        <end position="29"/>
    </location>
</feature>
<keyword evidence="4" id="KW-1185">Reference proteome</keyword>
<feature type="compositionally biased region" description="Basic and acidic residues" evidence="1">
    <location>
        <begin position="73"/>
        <end position="87"/>
    </location>
</feature>
<dbReference type="EMBL" id="SJPT01000002">
    <property type="protein sequence ID" value="TWU25113.1"/>
    <property type="molecule type" value="Genomic_DNA"/>
</dbReference>
<name>A0A5C6CJS8_9BACT</name>
<evidence type="ECO:0000256" key="2">
    <source>
        <dbReference type="SAM" id="SignalP"/>
    </source>
</evidence>
<sequence precursor="true">MTKKRLLLASLIAATCCTVPLATSRSANADESASRFYEDDAWYDVSEWFDGNDYNPTDEAIGRWDNETFEYADNRSSTDRDNDRVDTRQANNDDYGFSDRSGDDERWFYDYYDDGSGVWSQSDGWSSYAVYDDSDDDGIYDRYVYYRDTNNDGIYDSFISYSFDASDDQDSQAKSSGNHEPKAMNAKLEETSGTIEQIKQVDVRGKDHTVVQLKDRNGKSLAVDLGRTQNTTELSKGDSLTVSGHRVKVGDKPILIATQAQSKAAELAIDRSGREYTGEVASTREVTVQGQQHLMAKIMTANDKKLLVDLGPKKQVSDLLDKGQSITVKGIPVQVKDRVVLMAQSIELGDNHAEIKRVATKPKN</sequence>
<dbReference type="Proteomes" id="UP000316304">
    <property type="component" value="Unassembled WGS sequence"/>
</dbReference>
<protein>
    <submittedName>
        <fullName evidence="3">Uncharacterized protein</fullName>
    </submittedName>
</protein>
<feature type="chain" id="PRO_5022917252" evidence="2">
    <location>
        <begin position="30"/>
        <end position="364"/>
    </location>
</feature>
<proteinExistence type="predicted"/>
<evidence type="ECO:0000256" key="1">
    <source>
        <dbReference type="SAM" id="MobiDB-lite"/>
    </source>
</evidence>
<dbReference type="AlphaFoldDB" id="A0A5C6CJS8"/>
<comment type="caution">
    <text evidence="3">The sequence shown here is derived from an EMBL/GenBank/DDBJ whole genome shotgun (WGS) entry which is preliminary data.</text>
</comment>
<gene>
    <name evidence="3" type="ORF">Pla52o_14110</name>
</gene>
<organism evidence="3 4">
    <name type="scientific">Novipirellula galeiformis</name>
    <dbReference type="NCBI Taxonomy" id="2528004"/>
    <lineage>
        <taxon>Bacteria</taxon>
        <taxon>Pseudomonadati</taxon>
        <taxon>Planctomycetota</taxon>
        <taxon>Planctomycetia</taxon>
        <taxon>Pirellulales</taxon>
        <taxon>Pirellulaceae</taxon>
        <taxon>Novipirellula</taxon>
    </lineage>
</organism>
<accession>A0A5C6CJS8</accession>